<comment type="subcellular location">
    <subcellularLocation>
        <location evidence="1">Membrane</location>
        <topology evidence="1">Multi-pass membrane protein</topology>
    </subcellularLocation>
</comment>
<feature type="transmembrane region" description="Helical" evidence="7">
    <location>
        <begin position="12"/>
        <end position="32"/>
    </location>
</feature>
<dbReference type="InterPro" id="IPR035952">
    <property type="entry name" value="Rhomboid-like_sf"/>
</dbReference>
<keyword evidence="9" id="KW-0645">Protease</keyword>
<comment type="similarity">
    <text evidence="2">Belongs to the peptidase S54 family.</text>
</comment>
<evidence type="ECO:0000313" key="10">
    <source>
        <dbReference type="Proteomes" id="UP000266389"/>
    </source>
</evidence>
<reference evidence="9 10" key="1">
    <citation type="journal article" date="2011" name="ISME J.">
        <title>Community ecology of hot spring cyanobacterial mats: predominant populations and their functional potential.</title>
        <authorList>
            <person name="Klatt C.G."/>
            <person name="Wood J.M."/>
            <person name="Rusch D.B."/>
            <person name="Bateson M.M."/>
            <person name="Hamamura N."/>
            <person name="Heidelberg J.F."/>
            <person name="Grossman A.R."/>
            <person name="Bhaya D."/>
            <person name="Cohan F.M."/>
            <person name="Kuhl M."/>
            <person name="Bryant D.A."/>
            <person name="Ward D.M."/>
        </authorList>
    </citation>
    <scope>NUCLEOTIDE SEQUENCE [LARGE SCALE GENOMIC DNA]</scope>
    <source>
        <strain evidence="9">OS</strain>
    </source>
</reference>
<dbReference type="InterPro" id="IPR022764">
    <property type="entry name" value="Peptidase_S54_rhomboid_dom"/>
</dbReference>
<feature type="transmembrane region" description="Helical" evidence="7">
    <location>
        <begin position="52"/>
        <end position="79"/>
    </location>
</feature>
<keyword evidence="5 7" id="KW-1133">Transmembrane helix</keyword>
<evidence type="ECO:0000256" key="7">
    <source>
        <dbReference type="SAM" id="Phobius"/>
    </source>
</evidence>
<evidence type="ECO:0000256" key="2">
    <source>
        <dbReference type="ARBA" id="ARBA00009045"/>
    </source>
</evidence>
<dbReference type="GO" id="GO:0006508">
    <property type="term" value="P:proteolysis"/>
    <property type="evidence" value="ECO:0007669"/>
    <property type="project" value="UniProtKB-KW"/>
</dbReference>
<evidence type="ECO:0000313" key="9">
    <source>
        <dbReference type="EMBL" id="RFM23531.1"/>
    </source>
</evidence>
<evidence type="ECO:0000256" key="3">
    <source>
        <dbReference type="ARBA" id="ARBA00022692"/>
    </source>
</evidence>
<dbReference type="PANTHER" id="PTHR43731:SF14">
    <property type="entry name" value="PRESENILIN-ASSOCIATED RHOMBOID-LIKE PROTEIN, MITOCHONDRIAL"/>
    <property type="match status" value="1"/>
</dbReference>
<dbReference type="GO" id="GO:0016020">
    <property type="term" value="C:membrane"/>
    <property type="evidence" value="ECO:0007669"/>
    <property type="project" value="UniProtKB-SubCell"/>
</dbReference>
<keyword evidence="3 7" id="KW-0812">Transmembrane</keyword>
<evidence type="ECO:0000256" key="6">
    <source>
        <dbReference type="ARBA" id="ARBA00023136"/>
    </source>
</evidence>
<evidence type="ECO:0000256" key="5">
    <source>
        <dbReference type="ARBA" id="ARBA00022989"/>
    </source>
</evidence>
<dbReference type="Proteomes" id="UP000266389">
    <property type="component" value="Unassembled WGS sequence"/>
</dbReference>
<sequence>MGTLQGSWSAATIFWANIVLSAVAFVGGKAIFEQLWLHPYSLVRKNRYHTLLTSGFIHGDLAHLAFNMITFYFFAFPLAREVGDMAFLIIYFGSLIISSIPTVIREQNNPDYKSVGASGAISGVLFGYILFDPMSKIYIFLIPIGVPAVLFAFIYLGFSYYAAKKDLGNINHEAHFWGALAGVILTILLVPRALMTFYEKVFG</sequence>
<comment type="caution">
    <text evidence="9">The sequence shown here is derived from an EMBL/GenBank/DDBJ whole genome shotgun (WGS) entry which is preliminary data.</text>
</comment>
<protein>
    <submittedName>
        <fullName evidence="9">Rhomboid family intramembrane serine protease</fullName>
    </submittedName>
</protein>
<keyword evidence="6 7" id="KW-0472">Membrane</keyword>
<dbReference type="GO" id="GO:0004252">
    <property type="term" value="F:serine-type endopeptidase activity"/>
    <property type="evidence" value="ECO:0007669"/>
    <property type="project" value="InterPro"/>
</dbReference>
<dbReference type="Pfam" id="PF01694">
    <property type="entry name" value="Rhomboid"/>
    <property type="match status" value="1"/>
</dbReference>
<feature type="transmembrane region" description="Helical" evidence="7">
    <location>
        <begin position="115"/>
        <end position="131"/>
    </location>
</feature>
<feature type="domain" description="Peptidase S54 rhomboid" evidence="8">
    <location>
        <begin position="46"/>
        <end position="191"/>
    </location>
</feature>
<dbReference type="EMBL" id="PHFL01000063">
    <property type="protein sequence ID" value="RFM23531.1"/>
    <property type="molecule type" value="Genomic_DNA"/>
</dbReference>
<keyword evidence="4" id="KW-0378">Hydrolase</keyword>
<dbReference type="AlphaFoldDB" id="A0A395LYM9"/>
<gene>
    <name evidence="9" type="ORF">D0433_10540</name>
</gene>
<proteinExistence type="inferred from homology"/>
<accession>A0A395LYM9</accession>
<feature type="transmembrane region" description="Helical" evidence="7">
    <location>
        <begin position="85"/>
        <end position="103"/>
    </location>
</feature>
<evidence type="ECO:0000256" key="4">
    <source>
        <dbReference type="ARBA" id="ARBA00022801"/>
    </source>
</evidence>
<organism evidence="9 10">
    <name type="scientific">Candidatus Thermochlorobacter aerophilus</name>
    <dbReference type="NCBI Taxonomy" id="1868324"/>
    <lineage>
        <taxon>Bacteria</taxon>
        <taxon>Pseudomonadati</taxon>
        <taxon>Chlorobiota</taxon>
        <taxon>Chlorobiia</taxon>
        <taxon>Chlorobiales</taxon>
        <taxon>Candidatus Thermochlorobacteriaceae</taxon>
        <taxon>Candidatus Thermochlorobacter</taxon>
    </lineage>
</organism>
<name>A0A395LYM9_9BACT</name>
<dbReference type="Gene3D" id="1.20.1540.10">
    <property type="entry name" value="Rhomboid-like"/>
    <property type="match status" value="1"/>
</dbReference>
<evidence type="ECO:0000259" key="8">
    <source>
        <dbReference type="Pfam" id="PF01694"/>
    </source>
</evidence>
<feature type="transmembrane region" description="Helical" evidence="7">
    <location>
        <begin position="137"/>
        <end position="162"/>
    </location>
</feature>
<dbReference type="InterPro" id="IPR050925">
    <property type="entry name" value="Rhomboid_protease_S54"/>
</dbReference>
<dbReference type="SUPFAM" id="SSF144091">
    <property type="entry name" value="Rhomboid-like"/>
    <property type="match status" value="1"/>
</dbReference>
<feature type="transmembrane region" description="Helical" evidence="7">
    <location>
        <begin position="174"/>
        <end position="194"/>
    </location>
</feature>
<dbReference type="PANTHER" id="PTHR43731">
    <property type="entry name" value="RHOMBOID PROTEASE"/>
    <property type="match status" value="1"/>
</dbReference>
<evidence type="ECO:0000256" key="1">
    <source>
        <dbReference type="ARBA" id="ARBA00004141"/>
    </source>
</evidence>